<comment type="caution">
    <text evidence="2">The sequence shown here is derived from an EMBL/GenBank/DDBJ whole genome shotgun (WGS) entry which is preliminary data.</text>
</comment>
<protein>
    <submittedName>
        <fullName evidence="2">Uncharacterized protein</fullName>
    </submittedName>
</protein>
<dbReference type="AlphaFoldDB" id="A0AAD7SW89"/>
<reference evidence="2" key="1">
    <citation type="journal article" date="2023" name="Science">
        <title>Genome structures resolve the early diversification of teleost fishes.</title>
        <authorList>
            <person name="Parey E."/>
            <person name="Louis A."/>
            <person name="Montfort J."/>
            <person name="Bouchez O."/>
            <person name="Roques C."/>
            <person name="Iampietro C."/>
            <person name="Lluch J."/>
            <person name="Castinel A."/>
            <person name="Donnadieu C."/>
            <person name="Desvignes T."/>
            <person name="Floi Bucao C."/>
            <person name="Jouanno E."/>
            <person name="Wen M."/>
            <person name="Mejri S."/>
            <person name="Dirks R."/>
            <person name="Jansen H."/>
            <person name="Henkel C."/>
            <person name="Chen W.J."/>
            <person name="Zahm M."/>
            <person name="Cabau C."/>
            <person name="Klopp C."/>
            <person name="Thompson A.W."/>
            <person name="Robinson-Rechavi M."/>
            <person name="Braasch I."/>
            <person name="Lecointre G."/>
            <person name="Bobe J."/>
            <person name="Postlethwait J.H."/>
            <person name="Berthelot C."/>
            <person name="Roest Crollius H."/>
            <person name="Guiguen Y."/>
        </authorList>
    </citation>
    <scope>NUCLEOTIDE SEQUENCE</scope>
    <source>
        <strain evidence="2">NC1722</strain>
    </source>
</reference>
<dbReference type="EMBL" id="JAINUG010000029">
    <property type="protein sequence ID" value="KAJ8409793.1"/>
    <property type="molecule type" value="Genomic_DNA"/>
</dbReference>
<feature type="compositionally biased region" description="Polar residues" evidence="1">
    <location>
        <begin position="117"/>
        <end position="131"/>
    </location>
</feature>
<proteinExistence type="predicted"/>
<keyword evidence="3" id="KW-1185">Reference proteome</keyword>
<accession>A0AAD7SW89</accession>
<name>A0AAD7SW89_9TELE</name>
<evidence type="ECO:0000256" key="1">
    <source>
        <dbReference type="SAM" id="MobiDB-lite"/>
    </source>
</evidence>
<evidence type="ECO:0000313" key="3">
    <source>
        <dbReference type="Proteomes" id="UP001221898"/>
    </source>
</evidence>
<feature type="region of interest" description="Disordered" evidence="1">
    <location>
        <begin position="102"/>
        <end position="131"/>
    </location>
</feature>
<evidence type="ECO:0000313" key="2">
    <source>
        <dbReference type="EMBL" id="KAJ8409793.1"/>
    </source>
</evidence>
<gene>
    <name evidence="2" type="ORF">AAFF_G00218520</name>
</gene>
<dbReference type="Proteomes" id="UP001221898">
    <property type="component" value="Unassembled WGS sequence"/>
</dbReference>
<organism evidence="2 3">
    <name type="scientific">Aldrovandia affinis</name>
    <dbReference type="NCBI Taxonomy" id="143900"/>
    <lineage>
        <taxon>Eukaryota</taxon>
        <taxon>Metazoa</taxon>
        <taxon>Chordata</taxon>
        <taxon>Craniata</taxon>
        <taxon>Vertebrata</taxon>
        <taxon>Euteleostomi</taxon>
        <taxon>Actinopterygii</taxon>
        <taxon>Neopterygii</taxon>
        <taxon>Teleostei</taxon>
        <taxon>Notacanthiformes</taxon>
        <taxon>Halosauridae</taxon>
        <taxon>Aldrovandia</taxon>
    </lineage>
</organism>
<sequence length="131" mass="14590">MLPLIWCSTSRSLPTHWLPIAARIRFKSLVLAFQVARGTAPPYLQSLITPYIPARPLRSASSGKLSAPSLRLPGSRSSQSRLFSVLTPRWWNDLLQSVISRSGPQNHLRSSARDSRPTFSDFTTTELCPSN</sequence>